<name>A0A226E8P9_FOLCA</name>
<reference evidence="1 2" key="1">
    <citation type="submission" date="2015-12" db="EMBL/GenBank/DDBJ databases">
        <title>The genome of Folsomia candida.</title>
        <authorList>
            <person name="Faddeeva A."/>
            <person name="Derks M.F."/>
            <person name="Anvar Y."/>
            <person name="Smit S."/>
            <person name="Van Straalen N."/>
            <person name="Roelofs D."/>
        </authorList>
    </citation>
    <scope>NUCLEOTIDE SEQUENCE [LARGE SCALE GENOMIC DNA]</scope>
    <source>
        <strain evidence="1 2">VU population</strain>
        <tissue evidence="1">Whole body</tissue>
    </source>
</reference>
<dbReference type="AlphaFoldDB" id="A0A226E8P9"/>
<sequence>MEKVLKTFFDETLKNIHSKDKNTVSICKDVMERLNLVLTTSGFHYNFVIHNLRDDYEIGVIGHKAYESFDIGEMKFGIWIFESGTFSYNGSAKRNICVGGYNRGSFIEVYNPPLKGGLTFTKPEVGVEEKKRKVLKFCPNK</sequence>
<dbReference type="OrthoDB" id="291007at2759"/>
<comment type="caution">
    <text evidence="1">The sequence shown here is derived from an EMBL/GenBank/DDBJ whole genome shotgun (WGS) entry which is preliminary data.</text>
</comment>
<evidence type="ECO:0000313" key="2">
    <source>
        <dbReference type="Proteomes" id="UP000198287"/>
    </source>
</evidence>
<gene>
    <name evidence="1" type="ORF">Fcan01_11418</name>
</gene>
<proteinExistence type="predicted"/>
<keyword evidence="2" id="KW-1185">Reference proteome</keyword>
<evidence type="ECO:0000313" key="1">
    <source>
        <dbReference type="EMBL" id="OXA53434.1"/>
    </source>
</evidence>
<accession>A0A226E8P9</accession>
<dbReference type="EMBL" id="LNIX01000005">
    <property type="protein sequence ID" value="OXA53434.1"/>
    <property type="molecule type" value="Genomic_DNA"/>
</dbReference>
<organism evidence="1 2">
    <name type="scientific">Folsomia candida</name>
    <name type="common">Springtail</name>
    <dbReference type="NCBI Taxonomy" id="158441"/>
    <lineage>
        <taxon>Eukaryota</taxon>
        <taxon>Metazoa</taxon>
        <taxon>Ecdysozoa</taxon>
        <taxon>Arthropoda</taxon>
        <taxon>Hexapoda</taxon>
        <taxon>Collembola</taxon>
        <taxon>Entomobryomorpha</taxon>
        <taxon>Isotomoidea</taxon>
        <taxon>Isotomidae</taxon>
        <taxon>Proisotominae</taxon>
        <taxon>Folsomia</taxon>
    </lineage>
</organism>
<dbReference type="Proteomes" id="UP000198287">
    <property type="component" value="Unassembled WGS sequence"/>
</dbReference>
<protein>
    <submittedName>
        <fullName evidence="1">Stress response protein YvgO</fullName>
    </submittedName>
</protein>